<dbReference type="RefSeq" id="WP_307686990.1">
    <property type="nucleotide sequence ID" value="NZ_JAUSRD010000021.1"/>
</dbReference>
<dbReference type="Proteomes" id="UP001242045">
    <property type="component" value="Unassembled WGS sequence"/>
</dbReference>
<dbReference type="Pfam" id="PF13181">
    <property type="entry name" value="TPR_8"/>
    <property type="match status" value="1"/>
</dbReference>
<evidence type="ECO:0000313" key="3">
    <source>
        <dbReference type="Proteomes" id="UP001242045"/>
    </source>
</evidence>
<feature type="repeat" description="TPR" evidence="1">
    <location>
        <begin position="79"/>
        <end position="112"/>
    </location>
</feature>
<dbReference type="InterPro" id="IPR019734">
    <property type="entry name" value="TPR_rpt"/>
</dbReference>
<keyword evidence="1" id="KW-0802">TPR repeat</keyword>
<dbReference type="AlphaFoldDB" id="A0AAW8D2M8"/>
<evidence type="ECO:0000256" key="1">
    <source>
        <dbReference type="PROSITE-ProRule" id="PRU00339"/>
    </source>
</evidence>
<organism evidence="2 3">
    <name type="scientific">Variovorax boronicumulans</name>
    <dbReference type="NCBI Taxonomy" id="436515"/>
    <lineage>
        <taxon>Bacteria</taxon>
        <taxon>Pseudomonadati</taxon>
        <taxon>Pseudomonadota</taxon>
        <taxon>Betaproteobacteria</taxon>
        <taxon>Burkholderiales</taxon>
        <taxon>Comamonadaceae</taxon>
        <taxon>Variovorax</taxon>
    </lineage>
</organism>
<name>A0AAW8D2M8_9BURK</name>
<dbReference type="InterPro" id="IPR011990">
    <property type="entry name" value="TPR-like_helical_dom_sf"/>
</dbReference>
<evidence type="ECO:0000313" key="2">
    <source>
        <dbReference type="EMBL" id="MDP9896830.1"/>
    </source>
</evidence>
<proteinExistence type="predicted"/>
<protein>
    <submittedName>
        <fullName evidence="2">Flp pilus assembly protein TadD</fullName>
    </submittedName>
</protein>
<comment type="caution">
    <text evidence="2">The sequence shown here is derived from an EMBL/GenBank/DDBJ whole genome shotgun (WGS) entry which is preliminary data.</text>
</comment>
<sequence>MNLGIISASRALVEESWKQPDKWEANLTSAEAMLARALIEVPGHVLASTCLGAVLCDQGEHKKAVSVLLRAVELGSTDRNTYFNLGVAKMNCGEDEEAMAFFRRAESLQPSRLSWEAYFDPQAH</sequence>
<dbReference type="PROSITE" id="PS50005">
    <property type="entry name" value="TPR"/>
    <property type="match status" value="1"/>
</dbReference>
<gene>
    <name evidence="2" type="ORF">J2W31_005971</name>
</gene>
<dbReference type="Gene3D" id="1.25.40.10">
    <property type="entry name" value="Tetratricopeptide repeat domain"/>
    <property type="match status" value="1"/>
</dbReference>
<accession>A0AAW8D2M8</accession>
<dbReference type="SMART" id="SM00028">
    <property type="entry name" value="TPR"/>
    <property type="match status" value="2"/>
</dbReference>
<reference evidence="2" key="1">
    <citation type="submission" date="2023-07" db="EMBL/GenBank/DDBJ databases">
        <title>Sorghum-associated microbial communities from plants grown in Nebraska, USA.</title>
        <authorList>
            <person name="Schachtman D."/>
        </authorList>
    </citation>
    <scope>NUCLEOTIDE SEQUENCE</scope>
    <source>
        <strain evidence="2">DS3754</strain>
    </source>
</reference>
<dbReference type="SUPFAM" id="SSF48452">
    <property type="entry name" value="TPR-like"/>
    <property type="match status" value="1"/>
</dbReference>
<dbReference type="EMBL" id="JAUSRD010000021">
    <property type="protein sequence ID" value="MDP9896830.1"/>
    <property type="molecule type" value="Genomic_DNA"/>
</dbReference>